<evidence type="ECO:0000313" key="2">
    <source>
        <dbReference type="Proteomes" id="UP001054837"/>
    </source>
</evidence>
<dbReference type="Proteomes" id="UP001054837">
    <property type="component" value="Unassembled WGS sequence"/>
</dbReference>
<evidence type="ECO:0000313" key="1">
    <source>
        <dbReference type="EMBL" id="GIX89456.1"/>
    </source>
</evidence>
<name>A0AAV4P108_9ARAC</name>
<dbReference type="EMBL" id="BPLQ01002182">
    <property type="protein sequence ID" value="GIX89456.1"/>
    <property type="molecule type" value="Genomic_DNA"/>
</dbReference>
<comment type="caution">
    <text evidence="1">The sequence shown here is derived from an EMBL/GenBank/DDBJ whole genome shotgun (WGS) entry which is preliminary data.</text>
</comment>
<accession>A0AAV4P108</accession>
<gene>
    <name evidence="1" type="ORF">CDAR_176221</name>
</gene>
<keyword evidence="2" id="KW-1185">Reference proteome</keyword>
<proteinExistence type="predicted"/>
<protein>
    <submittedName>
        <fullName evidence="1">Uncharacterized protein</fullName>
    </submittedName>
</protein>
<organism evidence="1 2">
    <name type="scientific">Caerostris darwini</name>
    <dbReference type="NCBI Taxonomy" id="1538125"/>
    <lineage>
        <taxon>Eukaryota</taxon>
        <taxon>Metazoa</taxon>
        <taxon>Ecdysozoa</taxon>
        <taxon>Arthropoda</taxon>
        <taxon>Chelicerata</taxon>
        <taxon>Arachnida</taxon>
        <taxon>Araneae</taxon>
        <taxon>Araneomorphae</taxon>
        <taxon>Entelegynae</taxon>
        <taxon>Araneoidea</taxon>
        <taxon>Araneidae</taxon>
        <taxon>Caerostris</taxon>
    </lineage>
</organism>
<dbReference type="AlphaFoldDB" id="A0AAV4P108"/>
<reference evidence="1 2" key="1">
    <citation type="submission" date="2021-06" db="EMBL/GenBank/DDBJ databases">
        <title>Caerostris darwini draft genome.</title>
        <authorList>
            <person name="Kono N."/>
            <person name="Arakawa K."/>
        </authorList>
    </citation>
    <scope>NUCLEOTIDE SEQUENCE [LARGE SCALE GENOMIC DNA]</scope>
</reference>
<sequence length="177" mass="20214">MQKGSLEINTYCCYRIHNVPESASQLVRGPDEWPLFRSCSGKKQSSRLMMPIMQDGKMAAPSNTPELLWRHIENYFSGKKDSSVISGHFFFVPFDYLMFFYYESLAANPQFCENNRVPVSESRRQSAEPNRRSCLRFYSERSSGLDSHRTAFVPLACLESRLFHGFLGAFLPSGSGI</sequence>